<keyword evidence="4" id="KW-1185">Reference proteome</keyword>
<dbReference type="AlphaFoldDB" id="A0A242AA76"/>
<dbReference type="Pfam" id="PF01478">
    <property type="entry name" value="Peptidase_A24"/>
    <property type="match status" value="1"/>
</dbReference>
<keyword evidence="1" id="KW-0812">Transmembrane</keyword>
<organism evidence="3 4">
    <name type="scientific">Candidatus Enterococcus testudinis</name>
    <dbReference type="NCBI Taxonomy" id="1834191"/>
    <lineage>
        <taxon>Bacteria</taxon>
        <taxon>Bacillati</taxon>
        <taxon>Bacillota</taxon>
        <taxon>Bacilli</taxon>
        <taxon>Lactobacillales</taxon>
        <taxon>Enterococcaceae</taxon>
        <taxon>Enterococcus</taxon>
    </lineage>
</organism>
<keyword evidence="1" id="KW-0472">Membrane</keyword>
<reference evidence="3 4" key="1">
    <citation type="submission" date="2017-05" db="EMBL/GenBank/DDBJ databases">
        <title>The Genome Sequence of Enterococcus sp. 8G7_MSG3316.</title>
        <authorList>
            <consortium name="The Broad Institute Genomics Platform"/>
            <consortium name="The Broad Institute Genomic Center for Infectious Diseases"/>
            <person name="Earl A."/>
            <person name="Manson A."/>
            <person name="Schwartman J."/>
            <person name="Gilmore M."/>
            <person name="Abouelleil A."/>
            <person name="Cao P."/>
            <person name="Chapman S."/>
            <person name="Cusick C."/>
            <person name="Shea T."/>
            <person name="Young S."/>
            <person name="Neafsey D."/>
            <person name="Nusbaum C."/>
            <person name="Birren B."/>
        </authorList>
    </citation>
    <scope>NUCLEOTIDE SEQUENCE [LARGE SCALE GENOMIC DNA]</scope>
    <source>
        <strain evidence="3 4">8G7_MSG3316</strain>
    </source>
</reference>
<dbReference type="STRING" id="1834191.A5886_003035"/>
<feature type="transmembrane region" description="Helical" evidence="1">
    <location>
        <begin position="164"/>
        <end position="186"/>
    </location>
</feature>
<accession>A0A242AA76</accession>
<evidence type="ECO:0000259" key="2">
    <source>
        <dbReference type="Pfam" id="PF01478"/>
    </source>
</evidence>
<dbReference type="RefSeq" id="WP_086275882.1">
    <property type="nucleotide sequence ID" value="NZ_NGKU01000001.1"/>
</dbReference>
<feature type="transmembrane region" description="Helical" evidence="1">
    <location>
        <begin position="50"/>
        <end position="70"/>
    </location>
</feature>
<name>A0A242AA76_9ENTE</name>
<dbReference type="GO" id="GO:0004190">
    <property type="term" value="F:aspartic-type endopeptidase activity"/>
    <property type="evidence" value="ECO:0007669"/>
    <property type="project" value="InterPro"/>
</dbReference>
<dbReference type="EMBL" id="NGKU01000001">
    <property type="protein sequence ID" value="OTN77934.1"/>
    <property type="molecule type" value="Genomic_DNA"/>
</dbReference>
<evidence type="ECO:0000256" key="1">
    <source>
        <dbReference type="SAM" id="Phobius"/>
    </source>
</evidence>
<sequence length="211" mass="24424">MKPFLVFVFGWIFSLSALCWLYRDSLHPFMQTKHAVAPIVRDRLRGMDGFFPANMLLIGFLYSLLIWSIVNFVPASEQLLAIIWLTSSYWLSVTDIIDYSVPGLVLYPGHILLAAWHLWYGQPIQWLSLLFVVPLIGFVWRQTLGGGDVLLLLGWAPWLHVRELAFLLLLASFFGMLVFGCSRLLWRKKLIHLPFVPFLSLSLYLVRFGYF</sequence>
<comment type="caution">
    <text evidence="3">The sequence shown here is derived from an EMBL/GenBank/DDBJ whole genome shotgun (WGS) entry which is preliminary data.</text>
</comment>
<gene>
    <name evidence="3" type="ORF">A5886_003035</name>
</gene>
<feature type="transmembrane region" description="Helical" evidence="1">
    <location>
        <begin position="193"/>
        <end position="210"/>
    </location>
</feature>
<dbReference type="GO" id="GO:0016020">
    <property type="term" value="C:membrane"/>
    <property type="evidence" value="ECO:0007669"/>
    <property type="project" value="InterPro"/>
</dbReference>
<protein>
    <recommendedName>
        <fullName evidence="2">Prepilin type IV endopeptidase peptidase domain-containing protein</fullName>
    </recommendedName>
</protein>
<keyword evidence="1" id="KW-1133">Transmembrane helix</keyword>
<dbReference type="InterPro" id="IPR000045">
    <property type="entry name" value="Prepilin_IV_endopep_pep"/>
</dbReference>
<proteinExistence type="predicted"/>
<feature type="transmembrane region" description="Helical" evidence="1">
    <location>
        <begin position="126"/>
        <end position="144"/>
    </location>
</feature>
<evidence type="ECO:0000313" key="4">
    <source>
        <dbReference type="Proteomes" id="UP000195043"/>
    </source>
</evidence>
<dbReference type="Gene3D" id="1.20.120.1220">
    <property type="match status" value="1"/>
</dbReference>
<feature type="domain" description="Prepilin type IV endopeptidase peptidase" evidence="2">
    <location>
        <begin position="87"/>
        <end position="178"/>
    </location>
</feature>
<dbReference type="Proteomes" id="UP000195043">
    <property type="component" value="Unassembled WGS sequence"/>
</dbReference>
<evidence type="ECO:0000313" key="3">
    <source>
        <dbReference type="EMBL" id="OTN77934.1"/>
    </source>
</evidence>
<feature type="transmembrane region" description="Helical" evidence="1">
    <location>
        <begin position="99"/>
        <end position="119"/>
    </location>
</feature>